<evidence type="ECO:0000313" key="10">
    <source>
        <dbReference type="Proteomes" id="UP001165063"/>
    </source>
</evidence>
<sequence length="425" mass="46292">MKLENQQDLPAIITEDPEKQPEKAQNMKLTNKDQADSVSQAQTPFSEGDIEKNPSNLPHEKFQDAEAGDGTTRADQILHGTPLYLCVFSTLLCLFLVALDQVIVATAMTKIANQFEGFEKITWIFAAFLVSMGSTAQVWGRISIIFGRKWTMVTGVGVFEIGSLICAVSQSMDVLIFGRAIQGVGGACVQSLASMICAEVVTIDKRSNVITGIGIVFSFASVFGPIIGGVFTQFASWRWCFWINLCFGAVIFPLFCFSFNPKAPQGILSDKLRKVDYLGSVLMIAASVLPLVAMSLGVSNNRWGSSEVICCFVFGGLCILGFLIWNLKYSKNPVLLPSICKTPLIHPAVGLLSFGFTAFIVGIQFIVVYFQAVKGQNAIESGLMLLPFFIPVCIFTVVGGALVTKTRQVKLVASPKKSACYFFQE</sequence>
<evidence type="ECO:0000256" key="2">
    <source>
        <dbReference type="ARBA" id="ARBA00008335"/>
    </source>
</evidence>
<evidence type="ECO:0000256" key="3">
    <source>
        <dbReference type="ARBA" id="ARBA00022692"/>
    </source>
</evidence>
<comment type="caution">
    <text evidence="9">The sequence shown here is derived from an EMBL/GenBank/DDBJ whole genome shotgun (WGS) entry which is preliminary data.</text>
</comment>
<feature type="transmembrane region" description="Helical" evidence="7">
    <location>
        <begin position="236"/>
        <end position="257"/>
    </location>
</feature>
<keyword evidence="3 7" id="KW-0812">Transmembrane</keyword>
<dbReference type="GO" id="GO:0022857">
    <property type="term" value="F:transmembrane transporter activity"/>
    <property type="evidence" value="ECO:0007669"/>
    <property type="project" value="InterPro"/>
</dbReference>
<evidence type="ECO:0000259" key="8">
    <source>
        <dbReference type="PROSITE" id="PS50850"/>
    </source>
</evidence>
<comment type="similarity">
    <text evidence="2">Belongs to the major facilitator superfamily.</text>
</comment>
<evidence type="ECO:0000256" key="5">
    <source>
        <dbReference type="ARBA" id="ARBA00023136"/>
    </source>
</evidence>
<proteinExistence type="inferred from homology"/>
<dbReference type="Gene3D" id="1.20.1720.10">
    <property type="entry name" value="Multidrug resistance protein D"/>
    <property type="match status" value="1"/>
</dbReference>
<feature type="compositionally biased region" description="Polar residues" evidence="6">
    <location>
        <begin position="36"/>
        <end position="45"/>
    </location>
</feature>
<feature type="transmembrane region" description="Helical" evidence="7">
    <location>
        <begin position="277"/>
        <end position="298"/>
    </location>
</feature>
<evidence type="ECO:0000256" key="1">
    <source>
        <dbReference type="ARBA" id="ARBA00004141"/>
    </source>
</evidence>
<evidence type="ECO:0000256" key="7">
    <source>
        <dbReference type="SAM" id="Phobius"/>
    </source>
</evidence>
<dbReference type="InterPro" id="IPR036259">
    <property type="entry name" value="MFS_trans_sf"/>
</dbReference>
<feature type="transmembrane region" description="Helical" evidence="7">
    <location>
        <begin position="209"/>
        <end position="230"/>
    </location>
</feature>
<dbReference type="PRINTS" id="PR01036">
    <property type="entry name" value="TCRTETB"/>
</dbReference>
<dbReference type="GO" id="GO:0005886">
    <property type="term" value="C:plasma membrane"/>
    <property type="evidence" value="ECO:0007669"/>
    <property type="project" value="TreeGrafter"/>
</dbReference>
<feature type="domain" description="Major facilitator superfamily (MFS) profile" evidence="8">
    <location>
        <begin position="86"/>
        <end position="425"/>
    </location>
</feature>
<protein>
    <submittedName>
        <fullName evidence="9">Unnamed protein product</fullName>
    </submittedName>
</protein>
<feature type="transmembrane region" description="Helical" evidence="7">
    <location>
        <begin position="83"/>
        <end position="109"/>
    </location>
</feature>
<feature type="transmembrane region" description="Helical" evidence="7">
    <location>
        <begin position="348"/>
        <end position="370"/>
    </location>
</feature>
<gene>
    <name evidence="9" type="ORF">Amon01_000626500</name>
</gene>
<organism evidence="9 10">
    <name type="scientific">Ambrosiozyma monospora</name>
    <name type="common">Yeast</name>
    <name type="synonym">Endomycopsis monosporus</name>
    <dbReference type="NCBI Taxonomy" id="43982"/>
    <lineage>
        <taxon>Eukaryota</taxon>
        <taxon>Fungi</taxon>
        <taxon>Dikarya</taxon>
        <taxon>Ascomycota</taxon>
        <taxon>Saccharomycotina</taxon>
        <taxon>Pichiomycetes</taxon>
        <taxon>Pichiales</taxon>
        <taxon>Pichiaceae</taxon>
        <taxon>Ambrosiozyma</taxon>
    </lineage>
</organism>
<feature type="transmembrane region" description="Helical" evidence="7">
    <location>
        <begin position="304"/>
        <end position="327"/>
    </location>
</feature>
<feature type="region of interest" description="Disordered" evidence="6">
    <location>
        <begin position="1"/>
        <end position="63"/>
    </location>
</feature>
<dbReference type="InterPro" id="IPR020846">
    <property type="entry name" value="MFS_dom"/>
</dbReference>
<dbReference type="EMBL" id="BSXU01003886">
    <property type="protein sequence ID" value="GMG40529.1"/>
    <property type="molecule type" value="Genomic_DNA"/>
</dbReference>
<keyword evidence="5 7" id="KW-0472">Membrane</keyword>
<dbReference type="Proteomes" id="UP001165063">
    <property type="component" value="Unassembled WGS sequence"/>
</dbReference>
<evidence type="ECO:0000256" key="4">
    <source>
        <dbReference type="ARBA" id="ARBA00022989"/>
    </source>
</evidence>
<dbReference type="Pfam" id="PF07690">
    <property type="entry name" value="MFS_1"/>
    <property type="match status" value="1"/>
</dbReference>
<keyword evidence="4 7" id="KW-1133">Transmembrane helix</keyword>
<feature type="transmembrane region" description="Helical" evidence="7">
    <location>
        <begin position="382"/>
        <end position="403"/>
    </location>
</feature>
<dbReference type="SUPFAM" id="SSF103473">
    <property type="entry name" value="MFS general substrate transporter"/>
    <property type="match status" value="1"/>
</dbReference>
<evidence type="ECO:0000313" key="9">
    <source>
        <dbReference type="EMBL" id="GMG40529.1"/>
    </source>
</evidence>
<dbReference type="PANTHER" id="PTHR23501:SF198">
    <property type="entry name" value="AZOLE RESISTANCE PROTEIN 1-RELATED"/>
    <property type="match status" value="1"/>
</dbReference>
<evidence type="ECO:0000256" key="6">
    <source>
        <dbReference type="SAM" id="MobiDB-lite"/>
    </source>
</evidence>
<dbReference type="AlphaFoldDB" id="A0A9W7DHL2"/>
<dbReference type="PANTHER" id="PTHR23501">
    <property type="entry name" value="MAJOR FACILITATOR SUPERFAMILY"/>
    <property type="match status" value="1"/>
</dbReference>
<dbReference type="InterPro" id="IPR011701">
    <property type="entry name" value="MFS"/>
</dbReference>
<name>A0A9W7DHL2_AMBMO</name>
<keyword evidence="10" id="KW-1185">Reference proteome</keyword>
<dbReference type="OrthoDB" id="10021397at2759"/>
<reference evidence="9" key="1">
    <citation type="submission" date="2023-04" db="EMBL/GenBank/DDBJ databases">
        <title>Ambrosiozyma monospora NBRC 1965.</title>
        <authorList>
            <person name="Ichikawa N."/>
            <person name="Sato H."/>
            <person name="Tonouchi N."/>
        </authorList>
    </citation>
    <scope>NUCLEOTIDE SEQUENCE</scope>
    <source>
        <strain evidence="9">NBRC 1965</strain>
    </source>
</reference>
<feature type="transmembrane region" description="Helical" evidence="7">
    <location>
        <begin position="121"/>
        <end position="140"/>
    </location>
</feature>
<comment type="subcellular location">
    <subcellularLocation>
        <location evidence="1">Membrane</location>
        <topology evidence="1">Multi-pass membrane protein</topology>
    </subcellularLocation>
</comment>
<dbReference type="PROSITE" id="PS50850">
    <property type="entry name" value="MFS"/>
    <property type="match status" value="1"/>
</dbReference>
<accession>A0A9W7DHL2</accession>